<dbReference type="InterPro" id="IPR037121">
    <property type="entry name" value="Ribosomal_bL25_C"/>
</dbReference>
<evidence type="ECO:0000256" key="6">
    <source>
        <dbReference type="SAM" id="MobiDB-lite"/>
    </source>
</evidence>
<feature type="region of interest" description="Disordered" evidence="6">
    <location>
        <begin position="194"/>
        <end position="222"/>
    </location>
</feature>
<feature type="domain" description="Large ribosomal subunit protein bL25 beta" evidence="8">
    <location>
        <begin position="106"/>
        <end position="192"/>
    </location>
</feature>
<dbReference type="CDD" id="cd00495">
    <property type="entry name" value="Ribosomal_L25_TL5_CTC"/>
    <property type="match status" value="1"/>
</dbReference>
<keyword evidence="3 5" id="KW-0689">Ribosomal protein</keyword>
<dbReference type="NCBIfam" id="TIGR00731">
    <property type="entry name" value="bL25_bact_ctc"/>
    <property type="match status" value="1"/>
</dbReference>
<dbReference type="Pfam" id="PF14693">
    <property type="entry name" value="Ribosomal_TL5_C"/>
    <property type="match status" value="1"/>
</dbReference>
<dbReference type="PATRIC" id="fig|452.5.peg.2438"/>
<comment type="caution">
    <text evidence="9">The sequence shown here is derived from an EMBL/GenBank/DDBJ whole genome shotgun (WGS) entry which is preliminary data.</text>
</comment>
<evidence type="ECO:0000256" key="3">
    <source>
        <dbReference type="ARBA" id="ARBA00022980"/>
    </source>
</evidence>
<dbReference type="InterPro" id="IPR001021">
    <property type="entry name" value="Ribosomal_bL25_long"/>
</dbReference>
<dbReference type="GO" id="GO:0022625">
    <property type="term" value="C:cytosolic large ribosomal subunit"/>
    <property type="evidence" value="ECO:0007669"/>
    <property type="project" value="TreeGrafter"/>
</dbReference>
<dbReference type="SUPFAM" id="SSF50715">
    <property type="entry name" value="Ribosomal protein L25-like"/>
    <property type="match status" value="1"/>
</dbReference>
<evidence type="ECO:0000256" key="5">
    <source>
        <dbReference type="HAMAP-Rule" id="MF_01334"/>
    </source>
</evidence>
<dbReference type="GO" id="GO:0003735">
    <property type="term" value="F:structural constituent of ribosome"/>
    <property type="evidence" value="ECO:0007669"/>
    <property type="project" value="InterPro"/>
</dbReference>
<dbReference type="InterPro" id="IPR020930">
    <property type="entry name" value="Ribosomal_uL5_bac-type"/>
</dbReference>
<name>A0A0W0YY83_LEGSP</name>
<accession>A0A0W0YY83</accession>
<keyword evidence="4 5" id="KW-0687">Ribonucleoprotein</keyword>
<dbReference type="InterPro" id="IPR029751">
    <property type="entry name" value="Ribosomal_L25_dom"/>
</dbReference>
<dbReference type="Proteomes" id="UP000054877">
    <property type="component" value="Unassembled WGS sequence"/>
</dbReference>
<dbReference type="GO" id="GO:0008097">
    <property type="term" value="F:5S rRNA binding"/>
    <property type="evidence" value="ECO:0007669"/>
    <property type="project" value="InterPro"/>
</dbReference>
<comment type="similarity">
    <text evidence="5">Belongs to the bacterial ribosomal protein bL25 family. CTC subfamily.</text>
</comment>
<comment type="function">
    <text evidence="5">This is one of the proteins that binds to the 5S RNA in the ribosome where it forms part of the central protuberance.</text>
</comment>
<dbReference type="Gene3D" id="2.40.240.10">
    <property type="entry name" value="Ribosomal Protein L25, Chain P"/>
    <property type="match status" value="1"/>
</dbReference>
<evidence type="ECO:0000256" key="2">
    <source>
        <dbReference type="ARBA" id="ARBA00022884"/>
    </source>
</evidence>
<comment type="subunit">
    <text evidence="5">Part of the 50S ribosomal subunit; part of the 5S rRNA/L5/L18/L25 subcomplex. Contacts the 5S rRNA. Binds to the 5S rRNA independently of L5 and L18.</text>
</comment>
<dbReference type="NCBIfam" id="NF004612">
    <property type="entry name" value="PRK05943.1"/>
    <property type="match status" value="1"/>
</dbReference>
<dbReference type="InterPro" id="IPR020056">
    <property type="entry name" value="Rbsml_bL25/Gln-tRNA_synth_N"/>
</dbReference>
<dbReference type="OrthoDB" id="9806411at2"/>
<evidence type="ECO:0000259" key="8">
    <source>
        <dbReference type="Pfam" id="PF14693"/>
    </source>
</evidence>
<dbReference type="HAMAP" id="MF_01334">
    <property type="entry name" value="Ribosomal_bL25_CTC"/>
    <property type="match status" value="1"/>
</dbReference>
<dbReference type="InterPro" id="IPR020057">
    <property type="entry name" value="Ribosomal_bL25_b-dom"/>
</dbReference>
<dbReference type="AlphaFoldDB" id="A0A0W0YY83"/>
<evidence type="ECO:0000313" key="10">
    <source>
        <dbReference type="Proteomes" id="UP000054877"/>
    </source>
</evidence>
<evidence type="ECO:0000259" key="7">
    <source>
        <dbReference type="Pfam" id="PF01386"/>
    </source>
</evidence>
<dbReference type="PANTHER" id="PTHR33284:SF1">
    <property type="entry name" value="RIBOSOMAL PROTEIN L25_GLN-TRNA SYNTHETASE, ANTI-CODON-BINDING DOMAIN-CONTAINING PROTEIN"/>
    <property type="match status" value="1"/>
</dbReference>
<dbReference type="NCBIfam" id="NF004130">
    <property type="entry name" value="PRK05618.1-5"/>
    <property type="match status" value="1"/>
</dbReference>
<keyword evidence="10" id="KW-1185">Reference proteome</keyword>
<dbReference type="InterPro" id="IPR011035">
    <property type="entry name" value="Ribosomal_bL25/Gln-tRNA_synth"/>
</dbReference>
<protein>
    <recommendedName>
        <fullName evidence="5">Large ribosomal subunit protein bL25</fullName>
    </recommendedName>
    <alternativeName>
        <fullName evidence="5">General stress protein CTC</fullName>
    </alternativeName>
</protein>
<dbReference type="GO" id="GO:0006412">
    <property type="term" value="P:translation"/>
    <property type="evidence" value="ECO:0007669"/>
    <property type="project" value="UniProtKB-UniRule"/>
</dbReference>
<dbReference type="STRING" id="452.Lspi_2212"/>
<dbReference type="Pfam" id="PF01386">
    <property type="entry name" value="Ribosomal_L25p"/>
    <property type="match status" value="1"/>
</dbReference>
<sequence>MSTIVLEAESRADIGKGASRRLRRLENKVPGILYGGDKKPKPIHLLHNKVLKALESESIFSSVFDLVVDGKTEHVILKDLQRHPYKPVILHMDLQRVAGKDVLIKNVPIHFINEQVCKGAKAGGIVTHTMTQVEIRCQAKNLPEFIEVDMADIAMDDVVHLSDLKLPKGVELTVDLTDGSHNLPVVSIHAPKAAAVEEETTAAPAEEKAPEASSDEQDNKSE</sequence>
<evidence type="ECO:0000313" key="9">
    <source>
        <dbReference type="EMBL" id="KTD61582.1"/>
    </source>
</evidence>
<organism evidence="9 10">
    <name type="scientific">Legionella spiritensis</name>
    <dbReference type="NCBI Taxonomy" id="452"/>
    <lineage>
        <taxon>Bacteria</taxon>
        <taxon>Pseudomonadati</taxon>
        <taxon>Pseudomonadota</taxon>
        <taxon>Gammaproteobacteria</taxon>
        <taxon>Legionellales</taxon>
        <taxon>Legionellaceae</taxon>
        <taxon>Legionella</taxon>
    </lineage>
</organism>
<dbReference type="EMBL" id="LNYX01000031">
    <property type="protein sequence ID" value="KTD61582.1"/>
    <property type="molecule type" value="Genomic_DNA"/>
</dbReference>
<proteinExistence type="inferred from homology"/>
<keyword evidence="1 5" id="KW-0699">rRNA-binding</keyword>
<keyword evidence="2 5" id="KW-0694">RNA-binding</keyword>
<dbReference type="NCBIfam" id="NF004128">
    <property type="entry name" value="PRK05618.1-2"/>
    <property type="match status" value="1"/>
</dbReference>
<reference evidence="9 10" key="1">
    <citation type="submission" date="2015-11" db="EMBL/GenBank/DDBJ databases">
        <title>Genomic analysis of 38 Legionella species identifies large and diverse effector repertoires.</title>
        <authorList>
            <person name="Burstein D."/>
            <person name="Amaro F."/>
            <person name="Zusman T."/>
            <person name="Lifshitz Z."/>
            <person name="Cohen O."/>
            <person name="Gilbert J.A."/>
            <person name="Pupko T."/>
            <person name="Shuman H.A."/>
            <person name="Segal G."/>
        </authorList>
    </citation>
    <scope>NUCLEOTIDE SEQUENCE [LARGE SCALE GENOMIC DNA]</scope>
    <source>
        <strain evidence="9 10">Mt.St.Helens-9</strain>
    </source>
</reference>
<dbReference type="PANTHER" id="PTHR33284">
    <property type="entry name" value="RIBOSOMAL PROTEIN L25/GLN-TRNA SYNTHETASE, ANTI-CODON-BINDING DOMAIN-CONTAINING PROTEIN"/>
    <property type="match status" value="1"/>
</dbReference>
<dbReference type="Gene3D" id="2.170.120.20">
    <property type="entry name" value="Ribosomal protein L25, beta domain"/>
    <property type="match status" value="1"/>
</dbReference>
<evidence type="ECO:0000256" key="4">
    <source>
        <dbReference type="ARBA" id="ARBA00023274"/>
    </source>
</evidence>
<gene>
    <name evidence="5" type="primary">rplY</name>
    <name evidence="5" type="synonym">ctc</name>
    <name evidence="9" type="ORF">Lspi_2212</name>
</gene>
<evidence type="ECO:0000256" key="1">
    <source>
        <dbReference type="ARBA" id="ARBA00022730"/>
    </source>
</evidence>
<dbReference type="RefSeq" id="WP_058484474.1">
    <property type="nucleotide sequence ID" value="NZ_CAAAII010000010.1"/>
</dbReference>
<feature type="domain" description="Large ribosomal subunit protein bL25 L25" evidence="7">
    <location>
        <begin position="6"/>
        <end position="94"/>
    </location>
</feature>